<feature type="binding site" evidence="4">
    <location>
        <begin position="303"/>
        <end position="307"/>
    </location>
    <ligand>
        <name>FAD</name>
        <dbReference type="ChEBI" id="CHEBI:57692"/>
    </ligand>
</feature>
<dbReference type="GO" id="GO:0003677">
    <property type="term" value="F:DNA binding"/>
    <property type="evidence" value="ECO:0007669"/>
    <property type="project" value="TreeGrafter"/>
</dbReference>
<dbReference type="PANTHER" id="PTHR11455:SF18">
    <property type="entry name" value="SI:CH1073-390K14.1"/>
    <property type="match status" value="1"/>
</dbReference>
<evidence type="ECO:0000256" key="5">
    <source>
        <dbReference type="SAM" id="MobiDB-lite"/>
    </source>
</evidence>
<keyword evidence="7" id="KW-0456">Lyase</keyword>
<dbReference type="GO" id="GO:0071949">
    <property type="term" value="F:FAD binding"/>
    <property type="evidence" value="ECO:0007669"/>
    <property type="project" value="TreeGrafter"/>
</dbReference>
<dbReference type="Gene3D" id="1.25.40.80">
    <property type="match status" value="1"/>
</dbReference>
<dbReference type="GO" id="GO:0043153">
    <property type="term" value="P:entrainment of circadian clock by photoperiod"/>
    <property type="evidence" value="ECO:0007669"/>
    <property type="project" value="TreeGrafter"/>
</dbReference>
<dbReference type="EMBL" id="LCWF01000045">
    <property type="protein sequence ID" value="KKY25299.1"/>
    <property type="molecule type" value="Genomic_DNA"/>
</dbReference>
<comment type="cofactor">
    <cofactor evidence="4">
        <name>FAD</name>
        <dbReference type="ChEBI" id="CHEBI:57692"/>
    </cofactor>
    <text evidence="4">Binds 1 FAD per subunit.</text>
</comment>
<dbReference type="Gene3D" id="3.40.50.620">
    <property type="entry name" value="HUPs"/>
    <property type="match status" value="1"/>
</dbReference>
<dbReference type="SUPFAM" id="SSF52425">
    <property type="entry name" value="Cryptochrome/photolyase, N-terminal domain"/>
    <property type="match status" value="1"/>
</dbReference>
<evidence type="ECO:0000313" key="7">
    <source>
        <dbReference type="EMBL" id="KKY25299.1"/>
    </source>
</evidence>
<dbReference type="GO" id="GO:0005634">
    <property type="term" value="C:nucleus"/>
    <property type="evidence" value="ECO:0007669"/>
    <property type="project" value="TreeGrafter"/>
</dbReference>
<keyword evidence="8" id="KW-1185">Reference proteome</keyword>
<organism evidence="7 8">
    <name type="scientific">Phaeomoniella chlamydospora</name>
    <name type="common">Phaeoacremonium chlamydosporum</name>
    <dbReference type="NCBI Taxonomy" id="158046"/>
    <lineage>
        <taxon>Eukaryota</taxon>
        <taxon>Fungi</taxon>
        <taxon>Dikarya</taxon>
        <taxon>Ascomycota</taxon>
        <taxon>Pezizomycotina</taxon>
        <taxon>Eurotiomycetes</taxon>
        <taxon>Chaetothyriomycetidae</taxon>
        <taxon>Phaeomoniellales</taxon>
        <taxon>Phaeomoniellaceae</taxon>
        <taxon>Phaeomoniella</taxon>
    </lineage>
</organism>
<evidence type="ECO:0000256" key="2">
    <source>
        <dbReference type="ARBA" id="ARBA00022630"/>
    </source>
</evidence>
<dbReference type="InterPro" id="IPR036155">
    <property type="entry name" value="Crypto/Photolyase_N_sf"/>
</dbReference>
<keyword evidence="3 4" id="KW-0274">FAD</keyword>
<evidence type="ECO:0000256" key="1">
    <source>
        <dbReference type="ARBA" id="ARBA00005862"/>
    </source>
</evidence>
<feature type="binding site" evidence="4">
    <location>
        <begin position="459"/>
        <end position="461"/>
    </location>
    <ligand>
        <name>FAD</name>
        <dbReference type="ChEBI" id="CHEBI:57692"/>
    </ligand>
</feature>
<feature type="binding site" evidence="4">
    <location>
        <position position="343"/>
    </location>
    <ligand>
        <name>FAD</name>
        <dbReference type="ChEBI" id="CHEBI:57692"/>
    </ligand>
</feature>
<accession>A0A0G2ESW2</accession>
<feature type="region of interest" description="Disordered" evidence="5">
    <location>
        <begin position="1"/>
        <end position="30"/>
    </location>
</feature>
<dbReference type="GO" id="GO:0003904">
    <property type="term" value="F:deoxyribodipyrimidine photo-lyase activity"/>
    <property type="evidence" value="ECO:0007669"/>
    <property type="project" value="TreeGrafter"/>
</dbReference>
<evidence type="ECO:0000259" key="6">
    <source>
        <dbReference type="PROSITE" id="PS51645"/>
    </source>
</evidence>
<feature type="domain" description="Photolyase/cryptochrome alpha/beta" evidence="6">
    <location>
        <begin position="51"/>
        <end position="187"/>
    </location>
</feature>
<dbReference type="Pfam" id="PF00875">
    <property type="entry name" value="DNA_photolyase"/>
    <property type="match status" value="1"/>
</dbReference>
<dbReference type="Pfam" id="PF03441">
    <property type="entry name" value="FAD_binding_7"/>
    <property type="match status" value="1"/>
</dbReference>
<reference evidence="7 8" key="1">
    <citation type="submission" date="2015-05" db="EMBL/GenBank/DDBJ databases">
        <title>Distinctive expansion of gene families associated with plant cell wall degradation and secondary metabolism in the genomes of grapevine trunk pathogens.</title>
        <authorList>
            <person name="Lawrence D.P."/>
            <person name="Travadon R."/>
            <person name="Rolshausen P.E."/>
            <person name="Baumgartner K."/>
        </authorList>
    </citation>
    <scope>NUCLEOTIDE SEQUENCE [LARGE SCALE GENOMIC DNA]</scope>
    <source>
        <strain evidence="7">UCRPC4</strain>
    </source>
</reference>
<reference evidence="7 8" key="2">
    <citation type="submission" date="2015-05" db="EMBL/GenBank/DDBJ databases">
        <authorList>
            <person name="Morales-Cruz A."/>
            <person name="Amrine K.C."/>
            <person name="Cantu D."/>
        </authorList>
    </citation>
    <scope>NUCLEOTIDE SEQUENCE [LARGE SCALE GENOMIC DNA]</scope>
    <source>
        <strain evidence="7">UCRPC4</strain>
    </source>
</reference>
<dbReference type="InterPro" id="IPR006050">
    <property type="entry name" value="DNA_photolyase_N"/>
</dbReference>
<dbReference type="PANTHER" id="PTHR11455">
    <property type="entry name" value="CRYPTOCHROME"/>
    <property type="match status" value="1"/>
</dbReference>
<feature type="region of interest" description="Disordered" evidence="5">
    <location>
        <begin position="244"/>
        <end position="263"/>
    </location>
</feature>
<keyword evidence="2 4" id="KW-0285">Flavoprotein</keyword>
<name>A0A0G2ESW2_PHACM</name>
<dbReference type="Gene3D" id="1.10.579.10">
    <property type="entry name" value="DNA Cyclobutane Dipyrimidine Photolyase, subunit A, domain 3"/>
    <property type="match status" value="1"/>
</dbReference>
<dbReference type="SUPFAM" id="SSF48173">
    <property type="entry name" value="Cryptochrome/photolyase FAD-binding domain"/>
    <property type="match status" value="1"/>
</dbReference>
<dbReference type="GO" id="GO:0032922">
    <property type="term" value="P:circadian regulation of gene expression"/>
    <property type="evidence" value="ECO:0007669"/>
    <property type="project" value="TreeGrafter"/>
</dbReference>
<comment type="caution">
    <text evidence="7">The sequence shown here is derived from an EMBL/GenBank/DDBJ whole genome shotgun (WGS) entry which is preliminary data.</text>
</comment>
<proteinExistence type="inferred from homology"/>
<evidence type="ECO:0000256" key="4">
    <source>
        <dbReference type="PIRSR" id="PIRSR602081-1"/>
    </source>
</evidence>
<dbReference type="Proteomes" id="UP000053317">
    <property type="component" value="Unassembled WGS sequence"/>
</dbReference>
<feature type="compositionally biased region" description="Basic and acidic residues" evidence="5">
    <location>
        <begin position="1"/>
        <end position="15"/>
    </location>
</feature>
<dbReference type="OrthoDB" id="435881at2759"/>
<gene>
    <name evidence="7" type="ORF">UCRPC4_g01938</name>
</gene>
<dbReference type="InterPro" id="IPR036134">
    <property type="entry name" value="Crypto/Photolyase_FAD-like_sf"/>
</dbReference>
<sequence length="552" mass="63361">MSKRDHPNGEEHPELQHPSIKRAKEIDQSETPYEQLKHALGEQKAVDRVTHVAHWFRSKDLRIEDNTALHHASQLAQEKGVPLVTFYLMCAKEFEWHGTSPARTDFVLQALDGMQKELKEKYNIPLVFIDAPDRKDKVSKVVDFLNENEISHVFANYEYEYDELRRDIQLLDEIDDIQFSLYHDQTIVEPGTVRSVGDKPMKVFTPYHKAWLSVVKDDPSLLDTHPSPSPNDKSVLRSHSSLFETKVPSAPSNKQFASDADRKRTRDLWPAGHAAGVARLQHFLNDKISSYAETRSNPAADSTSRLSAYFSSGQISLRETLSAVRKHNKGSADFSSPPGISSWVRELCFRELYRQMLVIIPHNSLNLPQNLKYDSVDWENPYNSSKSSSSSSSPTALEKWRAWCTGQTGAPFIDAGMRQLLTESYMHNRLRMNVSSYLTHNLGLDYRLGERFFAEHLIDWDLANNTQGWEPSYTVFNPFSQAEKNDPGGDYIRKWVPELKDLKGKEVFQPDTRCDAKQFDALGYKKQIVEWKETKVESLDRLKEAFHGKEEQ</sequence>
<feature type="binding site" evidence="4">
    <location>
        <begin position="346"/>
        <end position="353"/>
    </location>
    <ligand>
        <name>FAD</name>
        <dbReference type="ChEBI" id="CHEBI:57692"/>
    </ligand>
</feature>
<dbReference type="AlphaFoldDB" id="A0A0G2ESW2"/>
<evidence type="ECO:0000313" key="8">
    <source>
        <dbReference type="Proteomes" id="UP000053317"/>
    </source>
</evidence>
<dbReference type="InterPro" id="IPR005101">
    <property type="entry name" value="Cryptochr/Photolyase_FAD-bd"/>
</dbReference>
<dbReference type="InterPro" id="IPR002081">
    <property type="entry name" value="Cryptochrome/DNA_photolyase_1"/>
</dbReference>
<dbReference type="InterPro" id="IPR014729">
    <property type="entry name" value="Rossmann-like_a/b/a_fold"/>
</dbReference>
<dbReference type="PROSITE" id="PS51645">
    <property type="entry name" value="PHR_CRY_ALPHA_BETA"/>
    <property type="match status" value="1"/>
</dbReference>
<protein>
    <submittedName>
        <fullName evidence="7">Putative deoxyribodipyrimidine photo-lyase</fullName>
    </submittedName>
</protein>
<comment type="similarity">
    <text evidence="1">Belongs to the DNA photolyase class-1 family.</text>
</comment>
<dbReference type="PRINTS" id="PR00147">
    <property type="entry name" value="DNAPHOTLYASE"/>
</dbReference>
<dbReference type="GO" id="GO:0005737">
    <property type="term" value="C:cytoplasm"/>
    <property type="evidence" value="ECO:0007669"/>
    <property type="project" value="TreeGrafter"/>
</dbReference>
<evidence type="ECO:0000256" key="3">
    <source>
        <dbReference type="ARBA" id="ARBA00022827"/>
    </source>
</evidence>
<feature type="binding site" evidence="4">
    <location>
        <position position="291"/>
    </location>
    <ligand>
        <name>FAD</name>
        <dbReference type="ChEBI" id="CHEBI:57692"/>
    </ligand>
</feature>